<comment type="subcellular location">
    <subcellularLocation>
        <location evidence="1">Nucleus</location>
    </subcellularLocation>
</comment>
<dbReference type="GO" id="GO:0006357">
    <property type="term" value="P:regulation of transcription by RNA polymerase II"/>
    <property type="evidence" value="ECO:0007669"/>
    <property type="project" value="TreeGrafter"/>
</dbReference>
<accession>A0A8C6TTB8</accession>
<dbReference type="GO" id="GO:0005634">
    <property type="term" value="C:nucleus"/>
    <property type="evidence" value="ECO:0007669"/>
    <property type="project" value="UniProtKB-SubCell"/>
</dbReference>
<dbReference type="FunFam" id="3.30.160.60:FF:000145">
    <property type="entry name" value="Zinc finger protein 574"/>
    <property type="match status" value="1"/>
</dbReference>
<evidence type="ECO:0000256" key="9">
    <source>
        <dbReference type="SAM" id="MobiDB-lite"/>
    </source>
</evidence>
<feature type="domain" description="C2H2-type" evidence="10">
    <location>
        <begin position="161"/>
        <end position="188"/>
    </location>
</feature>
<organism evidence="11 12">
    <name type="scientific">Neogobius melanostomus</name>
    <name type="common">round goby</name>
    <dbReference type="NCBI Taxonomy" id="47308"/>
    <lineage>
        <taxon>Eukaryota</taxon>
        <taxon>Metazoa</taxon>
        <taxon>Chordata</taxon>
        <taxon>Craniata</taxon>
        <taxon>Vertebrata</taxon>
        <taxon>Euteleostomi</taxon>
        <taxon>Actinopterygii</taxon>
        <taxon>Neopterygii</taxon>
        <taxon>Teleostei</taxon>
        <taxon>Neoteleostei</taxon>
        <taxon>Acanthomorphata</taxon>
        <taxon>Gobiaria</taxon>
        <taxon>Gobiiformes</taxon>
        <taxon>Gobioidei</taxon>
        <taxon>Gobiidae</taxon>
        <taxon>Benthophilinae</taxon>
        <taxon>Neogobiini</taxon>
        <taxon>Neogobius</taxon>
    </lineage>
</organism>
<feature type="domain" description="C2H2-type" evidence="10">
    <location>
        <begin position="92"/>
        <end position="114"/>
    </location>
</feature>
<dbReference type="SMART" id="SM00355">
    <property type="entry name" value="ZnF_C2H2"/>
    <property type="match status" value="4"/>
</dbReference>
<evidence type="ECO:0000259" key="10">
    <source>
        <dbReference type="PROSITE" id="PS50157"/>
    </source>
</evidence>
<dbReference type="GO" id="GO:0008270">
    <property type="term" value="F:zinc ion binding"/>
    <property type="evidence" value="ECO:0007669"/>
    <property type="project" value="UniProtKB-KW"/>
</dbReference>
<keyword evidence="7" id="KW-0539">Nucleus</keyword>
<feature type="compositionally biased region" description="Polar residues" evidence="9">
    <location>
        <begin position="338"/>
        <end position="348"/>
    </location>
</feature>
<evidence type="ECO:0000256" key="1">
    <source>
        <dbReference type="ARBA" id="ARBA00004123"/>
    </source>
</evidence>
<evidence type="ECO:0000313" key="11">
    <source>
        <dbReference type="Ensembl" id="ENSNMLP00000026988.1"/>
    </source>
</evidence>
<dbReference type="FunFam" id="3.30.160.60:FF:000671">
    <property type="entry name" value="Zinc finger protein 26"/>
    <property type="match status" value="1"/>
</dbReference>
<evidence type="ECO:0000256" key="6">
    <source>
        <dbReference type="ARBA" id="ARBA00023125"/>
    </source>
</evidence>
<dbReference type="PANTHER" id="PTHR24390">
    <property type="entry name" value="ZINC FINGER PROTEIN"/>
    <property type="match status" value="1"/>
</dbReference>
<dbReference type="FunFam" id="3.30.160.60:FF:000100">
    <property type="entry name" value="Zinc finger 45-like"/>
    <property type="match status" value="2"/>
</dbReference>
<feature type="region of interest" description="Disordered" evidence="9">
    <location>
        <begin position="338"/>
        <end position="399"/>
    </location>
</feature>
<evidence type="ECO:0000256" key="4">
    <source>
        <dbReference type="ARBA" id="ARBA00022771"/>
    </source>
</evidence>
<protein>
    <recommendedName>
        <fullName evidence="10">C2H2-type domain-containing protein</fullName>
    </recommendedName>
</protein>
<evidence type="ECO:0000313" key="12">
    <source>
        <dbReference type="Proteomes" id="UP000694523"/>
    </source>
</evidence>
<dbReference type="PANTHER" id="PTHR24390:SF159">
    <property type="entry name" value="GROWTH FACTOR INDEPENDENT 1 TRANSCRIPTIONAL REPRESSOR"/>
    <property type="match status" value="1"/>
</dbReference>
<keyword evidence="6" id="KW-0238">DNA-binding</keyword>
<keyword evidence="4 8" id="KW-0863">Zinc-finger</keyword>
<dbReference type="GO" id="GO:0000978">
    <property type="term" value="F:RNA polymerase II cis-regulatory region sequence-specific DNA binding"/>
    <property type="evidence" value="ECO:0007669"/>
    <property type="project" value="TreeGrafter"/>
</dbReference>
<dbReference type="PROSITE" id="PS00028">
    <property type="entry name" value="ZINC_FINGER_C2H2_1"/>
    <property type="match status" value="4"/>
</dbReference>
<keyword evidence="5" id="KW-0862">Zinc</keyword>
<dbReference type="SUPFAM" id="SSF57667">
    <property type="entry name" value="beta-beta-alpha zinc fingers"/>
    <property type="match status" value="3"/>
</dbReference>
<dbReference type="Pfam" id="PF00096">
    <property type="entry name" value="zf-C2H2"/>
    <property type="match status" value="4"/>
</dbReference>
<feature type="region of interest" description="Disordered" evidence="9">
    <location>
        <begin position="249"/>
        <end position="268"/>
    </location>
</feature>
<feature type="domain" description="C2H2-type" evidence="10">
    <location>
        <begin position="189"/>
        <end position="216"/>
    </location>
</feature>
<dbReference type="Gene3D" id="3.30.160.60">
    <property type="entry name" value="Classic Zinc Finger"/>
    <property type="match status" value="5"/>
</dbReference>
<evidence type="ECO:0000256" key="3">
    <source>
        <dbReference type="ARBA" id="ARBA00022737"/>
    </source>
</evidence>
<dbReference type="AlphaFoldDB" id="A0A8C6TTB8"/>
<dbReference type="InterPro" id="IPR036236">
    <property type="entry name" value="Znf_C2H2_sf"/>
</dbReference>
<evidence type="ECO:0000256" key="8">
    <source>
        <dbReference type="PROSITE-ProRule" id="PRU00042"/>
    </source>
</evidence>
<reference evidence="11" key="2">
    <citation type="submission" date="2025-09" db="UniProtKB">
        <authorList>
            <consortium name="Ensembl"/>
        </authorList>
    </citation>
    <scope>IDENTIFICATION</scope>
</reference>
<dbReference type="Proteomes" id="UP000694523">
    <property type="component" value="Unplaced"/>
</dbReference>
<feature type="region of interest" description="Disordered" evidence="9">
    <location>
        <begin position="213"/>
        <end position="234"/>
    </location>
</feature>
<evidence type="ECO:0000256" key="5">
    <source>
        <dbReference type="ARBA" id="ARBA00022833"/>
    </source>
</evidence>
<dbReference type="InterPro" id="IPR013087">
    <property type="entry name" value="Znf_C2H2_type"/>
</dbReference>
<sequence length="399" mass="46242">PSTQPDDIITQCCLFESGVLWNSGQRCSRSTGLEKQSENSFDREVCSSKSPPAQSHTDQRQRPFSCSFCPRNFTRKYYLHLHMRSHPKERLFKCSVCTKDFTRQCYLQIHLKTHRLSTVTEENREAGAGLEEQSENFFDLEDCSAESPTPQSQTDQRQRPFSCSFCPRNFTRKYYLHLHMRSHPKERLFKCSVCTKDFTRKCYLQIHLKTHSGQRQYQTKHKDQDKGGKNKKVKKSIFLQTVTEEIREDGAGLEKQSENSSLHMKTHQTERPHSCPVCAKTFTQKYVPFVHEYLKTNLDLIDTWQNTPTRDHSAARSAPRNYDPSPVFIFTQGVTTSTRPSNVGLRSTFSRKERSQDAPGQPHRRLLRPAAQTGDRETYSNLYLPQRKSHSDLTSVSSK</sequence>
<dbReference type="Ensembl" id="ENSNMLT00000030163.1">
    <property type="protein sequence ID" value="ENSNMLP00000026988.1"/>
    <property type="gene ID" value="ENSNMLG00000017221.1"/>
</dbReference>
<evidence type="ECO:0000256" key="7">
    <source>
        <dbReference type="ARBA" id="ARBA00023242"/>
    </source>
</evidence>
<feature type="domain" description="C2H2-type" evidence="10">
    <location>
        <begin position="64"/>
        <end position="91"/>
    </location>
</feature>
<keyword evidence="2" id="KW-0479">Metal-binding</keyword>
<keyword evidence="12" id="KW-1185">Reference proteome</keyword>
<dbReference type="GO" id="GO:0003700">
    <property type="term" value="F:DNA-binding transcription factor activity"/>
    <property type="evidence" value="ECO:0007669"/>
    <property type="project" value="TreeGrafter"/>
</dbReference>
<keyword evidence="3" id="KW-0677">Repeat</keyword>
<name>A0A8C6TTB8_9GOBI</name>
<reference evidence="11" key="1">
    <citation type="submission" date="2025-08" db="UniProtKB">
        <authorList>
            <consortium name="Ensembl"/>
        </authorList>
    </citation>
    <scope>IDENTIFICATION</scope>
</reference>
<proteinExistence type="predicted"/>
<evidence type="ECO:0000256" key="2">
    <source>
        <dbReference type="ARBA" id="ARBA00022723"/>
    </source>
</evidence>
<dbReference type="PROSITE" id="PS50157">
    <property type="entry name" value="ZINC_FINGER_C2H2_2"/>
    <property type="match status" value="4"/>
</dbReference>